<dbReference type="Gene3D" id="1.25.40.10">
    <property type="entry name" value="Tetratricopeptide repeat domain"/>
    <property type="match status" value="1"/>
</dbReference>
<evidence type="ECO:0000313" key="2">
    <source>
        <dbReference type="EMBL" id="PZX38196.1"/>
    </source>
</evidence>
<sequence>MKNSFLLLLFLSIITVSCNQTTDKNGQENADIVTVQKDYNSYLNKDNSALIATLKSDIDSLEKIIAVNNTGVLDLGRLSSKLNLLYDLKGDVNHLNRSVEMQEAVVKNMYIEPEKSKYALAQAYIKQHRFKKADSLMRSFAADASTKESQLLFFDIAMELGDYTRAEKMLNAIQNQKNYNYLIRAAKWNDYKGDLDATIRLMEEAKTLADQSGNPSIQIWSNSNIADYYGHDGQIQNSYDHYIKTLELDPDNTYALKGIAWIAYSHEKNPEEALRILKKLKERHPLPDYDLDIAEIKEFQNKSEDADSLRKNFLAEVENDAYGAMYNTYKIEQLLSGNEADKAKALEIAKIEIDNRSTPETQSLLSYAMLKNNLTKEALENQKKYVIDKTYEPVAQLHSLEILLANDEKNKALTYTEELSAASYELGPVTMKNYYEILEEI</sequence>
<dbReference type="Proteomes" id="UP000248584">
    <property type="component" value="Unassembled WGS sequence"/>
</dbReference>
<feature type="chain" id="PRO_5046129872" evidence="1">
    <location>
        <begin position="22"/>
        <end position="441"/>
    </location>
</feature>
<evidence type="ECO:0000313" key="3">
    <source>
        <dbReference type="Proteomes" id="UP000248584"/>
    </source>
</evidence>
<accession>A0ABX5PVM6</accession>
<comment type="caution">
    <text evidence="2">The sequence shown here is derived from an EMBL/GenBank/DDBJ whole genome shotgun (WGS) entry which is preliminary data.</text>
</comment>
<dbReference type="InterPro" id="IPR011990">
    <property type="entry name" value="TPR-like_helical_dom_sf"/>
</dbReference>
<dbReference type="EMBL" id="QKZR01000005">
    <property type="protein sequence ID" value="PZX38196.1"/>
    <property type="molecule type" value="Genomic_DNA"/>
</dbReference>
<dbReference type="SUPFAM" id="SSF81901">
    <property type="entry name" value="HCP-like"/>
    <property type="match status" value="1"/>
</dbReference>
<keyword evidence="3" id="KW-1185">Reference proteome</keyword>
<keyword evidence="1" id="KW-0732">Signal</keyword>
<feature type="signal peptide" evidence="1">
    <location>
        <begin position="1"/>
        <end position="21"/>
    </location>
</feature>
<name>A0ABX5PVM6_9FLAO</name>
<evidence type="ECO:0000256" key="1">
    <source>
        <dbReference type="SAM" id="SignalP"/>
    </source>
</evidence>
<reference evidence="2 3" key="1">
    <citation type="submission" date="2018-06" db="EMBL/GenBank/DDBJ databases">
        <title>Genomic Encyclopedia of Archaeal and Bacterial Type Strains, Phase II (KMG-II): from individual species to whole genera.</title>
        <authorList>
            <person name="Goeker M."/>
        </authorList>
    </citation>
    <scope>NUCLEOTIDE SEQUENCE [LARGE SCALE GENOMIC DNA]</scope>
    <source>
        <strain evidence="2 3">DSM 17205</strain>
    </source>
</reference>
<organism evidence="2 3">
    <name type="scientific">Nonlabens dokdonensis</name>
    <dbReference type="NCBI Taxonomy" id="328515"/>
    <lineage>
        <taxon>Bacteria</taxon>
        <taxon>Pseudomonadati</taxon>
        <taxon>Bacteroidota</taxon>
        <taxon>Flavobacteriia</taxon>
        <taxon>Flavobacteriales</taxon>
        <taxon>Flavobacteriaceae</taxon>
        <taxon>Nonlabens</taxon>
    </lineage>
</organism>
<dbReference type="RefSeq" id="WP_041567216.1">
    <property type="nucleotide sequence ID" value="NZ_QKZR01000005.1"/>
</dbReference>
<dbReference type="PROSITE" id="PS51257">
    <property type="entry name" value="PROKAR_LIPOPROTEIN"/>
    <property type="match status" value="1"/>
</dbReference>
<proteinExistence type="predicted"/>
<protein>
    <submittedName>
        <fullName evidence="2">Uncharacterized protein</fullName>
    </submittedName>
</protein>
<gene>
    <name evidence="2" type="ORF">LX97_02777</name>
</gene>